<sequence>MSYYNKYTKYKNKYLQKKDWYKQRELNRRKQYGGVSPFRINGYITLNMLKITPSNKIIYIFGKDHEYSKPCEDCYNKSDCFKEKDLIYEFIFHNMHKNKTSKGTQYIDIYTNTKQLVLDDDFKKFINEHMENLIYMMRPIAQHIQKEEYEYKETLLGDIIRTMQFPLYNRKMIPQHIRQYIKCVKFDECPSFSRFNKGDLVDNYKLHKYIIQLSQIHKLIITRHIVRNVPNILTISSDIFKDNLLESNKKKENNLYKIIDDIVSYFKIDLSSYDSKEQFKIVFDIVYNGLSNDTKKHYQDSIIRFDKLREFVLNNVDIPISVFLDHINEIKKNVKKYEEFVNTVDPKKIDDLYYNSRLGLNIEYILRYIIYIMYTFMNMYIVADIYSNEQDAPNKILMFVDDLRVKALKKLLQIEGSVDTIYEYKVKAKDYLNIGCIKVTNMDSDKFFDFDI</sequence>
<evidence type="ECO:0000256" key="1">
    <source>
        <dbReference type="SAM" id="Phobius"/>
    </source>
</evidence>
<name>A0A481YZ85_9VIRU</name>
<keyword evidence="1" id="KW-0472">Membrane</keyword>
<gene>
    <name evidence="2" type="ORF">LCMiAC01_01950</name>
</gene>
<keyword evidence="1" id="KW-0812">Transmembrane</keyword>
<protein>
    <submittedName>
        <fullName evidence="2">Uncharacterized protein</fullName>
    </submittedName>
</protein>
<proteinExistence type="predicted"/>
<keyword evidence="1" id="KW-1133">Transmembrane helix</keyword>
<dbReference type="EMBL" id="MK500391">
    <property type="protein sequence ID" value="QBK88518.1"/>
    <property type="molecule type" value="Genomic_DNA"/>
</dbReference>
<feature type="transmembrane region" description="Helical" evidence="1">
    <location>
        <begin position="365"/>
        <end position="386"/>
    </location>
</feature>
<organism evidence="2">
    <name type="scientific">Mimivirus LCMiAC01</name>
    <dbReference type="NCBI Taxonomy" id="2506608"/>
    <lineage>
        <taxon>Viruses</taxon>
        <taxon>Varidnaviria</taxon>
        <taxon>Bamfordvirae</taxon>
        <taxon>Nucleocytoviricota</taxon>
        <taxon>Megaviricetes</taxon>
        <taxon>Imitervirales</taxon>
        <taxon>Mimiviridae</taxon>
        <taxon>Klosneuvirinae</taxon>
    </lineage>
</organism>
<evidence type="ECO:0000313" key="2">
    <source>
        <dbReference type="EMBL" id="QBK88518.1"/>
    </source>
</evidence>
<reference evidence="2" key="1">
    <citation type="journal article" date="2019" name="MBio">
        <title>Virus Genomes from Deep Sea Sediments Expand the Ocean Megavirome and Support Independent Origins of Viral Gigantism.</title>
        <authorList>
            <person name="Backstrom D."/>
            <person name="Yutin N."/>
            <person name="Jorgensen S.L."/>
            <person name="Dharamshi J."/>
            <person name="Homa F."/>
            <person name="Zaremba-Niedwiedzka K."/>
            <person name="Spang A."/>
            <person name="Wolf Y.I."/>
            <person name="Koonin E.V."/>
            <person name="Ettema T.J."/>
        </authorList>
    </citation>
    <scope>NUCLEOTIDE SEQUENCE</scope>
</reference>
<accession>A0A481YZ85</accession>